<feature type="transmembrane region" description="Helical" evidence="7">
    <location>
        <begin position="409"/>
        <end position="430"/>
    </location>
</feature>
<dbReference type="PANTHER" id="PTHR23505:SF79">
    <property type="entry name" value="PROTEIN SPINSTER"/>
    <property type="match status" value="1"/>
</dbReference>
<organism evidence="9 10">
    <name type="scientific">Pristionchus fissidentatus</name>
    <dbReference type="NCBI Taxonomy" id="1538716"/>
    <lineage>
        <taxon>Eukaryota</taxon>
        <taxon>Metazoa</taxon>
        <taxon>Ecdysozoa</taxon>
        <taxon>Nematoda</taxon>
        <taxon>Chromadorea</taxon>
        <taxon>Rhabditida</taxon>
        <taxon>Rhabditina</taxon>
        <taxon>Diplogasteromorpha</taxon>
        <taxon>Diplogasteroidea</taxon>
        <taxon>Neodiplogasteridae</taxon>
        <taxon>Pristionchus</taxon>
    </lineage>
</organism>
<feature type="transmembrane region" description="Helical" evidence="7">
    <location>
        <begin position="369"/>
        <end position="389"/>
    </location>
</feature>
<dbReference type="InterPro" id="IPR011701">
    <property type="entry name" value="MFS"/>
</dbReference>
<keyword evidence="5 7" id="KW-0472">Membrane</keyword>
<evidence type="ECO:0000256" key="4">
    <source>
        <dbReference type="ARBA" id="ARBA00022989"/>
    </source>
</evidence>
<dbReference type="PANTHER" id="PTHR23505">
    <property type="entry name" value="SPINSTER"/>
    <property type="match status" value="1"/>
</dbReference>
<keyword evidence="3 7" id="KW-0812">Transmembrane</keyword>
<evidence type="ECO:0000259" key="8">
    <source>
        <dbReference type="PROSITE" id="PS50850"/>
    </source>
</evidence>
<keyword evidence="4 7" id="KW-1133">Transmembrane helix</keyword>
<dbReference type="InterPro" id="IPR020846">
    <property type="entry name" value="MFS_dom"/>
</dbReference>
<evidence type="ECO:0000256" key="1">
    <source>
        <dbReference type="ARBA" id="ARBA00004141"/>
    </source>
</evidence>
<dbReference type="Gene3D" id="1.20.1250.20">
    <property type="entry name" value="MFS general substrate transporter like domains"/>
    <property type="match status" value="1"/>
</dbReference>
<evidence type="ECO:0000256" key="2">
    <source>
        <dbReference type="ARBA" id="ARBA00022448"/>
    </source>
</evidence>
<feature type="transmembrane region" description="Helical" evidence="7">
    <location>
        <begin position="303"/>
        <end position="323"/>
    </location>
</feature>
<feature type="transmembrane region" description="Helical" evidence="7">
    <location>
        <begin position="344"/>
        <end position="363"/>
    </location>
</feature>
<gene>
    <name evidence="9" type="ORF">PFISCL1PPCAC_2549</name>
</gene>
<proteinExistence type="inferred from homology"/>
<feature type="transmembrane region" description="Helical" evidence="7">
    <location>
        <begin position="85"/>
        <end position="106"/>
    </location>
</feature>
<dbReference type="InterPro" id="IPR044770">
    <property type="entry name" value="MFS_spinster-like"/>
</dbReference>
<evidence type="ECO:0000256" key="3">
    <source>
        <dbReference type="ARBA" id="ARBA00022692"/>
    </source>
</evidence>
<dbReference type="Proteomes" id="UP001432322">
    <property type="component" value="Unassembled WGS sequence"/>
</dbReference>
<feature type="transmembrane region" description="Helical" evidence="7">
    <location>
        <begin position="138"/>
        <end position="161"/>
    </location>
</feature>
<feature type="transmembrane region" description="Helical" evidence="7">
    <location>
        <begin position="113"/>
        <end position="132"/>
    </location>
</feature>
<reference evidence="9" key="1">
    <citation type="submission" date="2023-10" db="EMBL/GenBank/DDBJ databases">
        <title>Genome assembly of Pristionchus species.</title>
        <authorList>
            <person name="Yoshida K."/>
            <person name="Sommer R.J."/>
        </authorList>
    </citation>
    <scope>NUCLEOTIDE SEQUENCE</scope>
    <source>
        <strain evidence="9">RS5133</strain>
    </source>
</reference>
<dbReference type="CDD" id="cd17328">
    <property type="entry name" value="MFS_spinster_like"/>
    <property type="match status" value="1"/>
</dbReference>
<accession>A0AAV5UXE3</accession>
<comment type="similarity">
    <text evidence="6">Belongs to the major facilitator superfamily. Spinster (TC 2.A.1.49) family.</text>
</comment>
<evidence type="ECO:0000256" key="7">
    <source>
        <dbReference type="SAM" id="Phobius"/>
    </source>
</evidence>
<dbReference type="GO" id="GO:0022857">
    <property type="term" value="F:transmembrane transporter activity"/>
    <property type="evidence" value="ECO:0007669"/>
    <property type="project" value="InterPro"/>
</dbReference>
<keyword evidence="10" id="KW-1185">Reference proteome</keyword>
<evidence type="ECO:0000256" key="6">
    <source>
        <dbReference type="ARBA" id="ARBA00024338"/>
    </source>
</evidence>
<sequence length="480" mass="52814">MGSLNSGYDATTEEPIPEVKWVDDDAIEVESFCVARESTIPLWRRLTSVLILTLLSLFTMFDRYVTAGILPALQKYYNISNTWGGLLQTFYVAFYVVCLLIVGIVGDRMSRKLIILISTTVWIIFMVASSFIPANMFWLFLIVRSLTSIGIAAVNALSPSLFADYFTGSGRGFALMIFFMSLPIGASSSIAFGSTLVDTPNFLWAIRLCPIIAIVLLILAFFFLEEPIRGGLEDSIAEEGGSVQEDFFKIVAVKAFWFSCLPTILVNFYLSGYSWWQATLVENAMNSTDYDPEIYHGIQYDQWMGISSVVTCVVGILGAFIGVNFSEAWRDGKFCFRKSIRAPAFTVGLSCLLSAPCYFAYLLLINKNIILAIAITSLGTVVSGGIFPLDVEIVLMVIPPSRRAAAVSIMNILMCVTGDGPAPFIVGFITDLFLGGSTVPVDQFFSLQKTLLVCQGLATTSFVFAFVNSVIFPKEMLKSE</sequence>
<dbReference type="PROSITE" id="PS50850">
    <property type="entry name" value="MFS"/>
    <property type="match status" value="1"/>
</dbReference>
<evidence type="ECO:0000313" key="9">
    <source>
        <dbReference type="EMBL" id="GMT11252.1"/>
    </source>
</evidence>
<name>A0AAV5UXE3_9BILA</name>
<dbReference type="SUPFAM" id="SSF103473">
    <property type="entry name" value="MFS general substrate transporter"/>
    <property type="match status" value="1"/>
</dbReference>
<feature type="transmembrane region" description="Helical" evidence="7">
    <location>
        <begin position="255"/>
        <end position="276"/>
    </location>
</feature>
<comment type="caution">
    <text evidence="9">The sequence shown here is derived from an EMBL/GenBank/DDBJ whole genome shotgun (WGS) entry which is preliminary data.</text>
</comment>
<dbReference type="Pfam" id="PF07690">
    <property type="entry name" value="MFS_1"/>
    <property type="match status" value="1"/>
</dbReference>
<feature type="transmembrane region" description="Helical" evidence="7">
    <location>
        <begin position="450"/>
        <end position="472"/>
    </location>
</feature>
<dbReference type="InterPro" id="IPR036259">
    <property type="entry name" value="MFS_trans_sf"/>
</dbReference>
<dbReference type="GO" id="GO:0016020">
    <property type="term" value="C:membrane"/>
    <property type="evidence" value="ECO:0007669"/>
    <property type="project" value="UniProtKB-SubCell"/>
</dbReference>
<comment type="subcellular location">
    <subcellularLocation>
        <location evidence="1">Membrane</location>
        <topology evidence="1">Multi-pass membrane protein</topology>
    </subcellularLocation>
</comment>
<feature type="transmembrane region" description="Helical" evidence="7">
    <location>
        <begin position="173"/>
        <end position="192"/>
    </location>
</feature>
<feature type="transmembrane region" description="Helical" evidence="7">
    <location>
        <begin position="46"/>
        <end position="65"/>
    </location>
</feature>
<feature type="domain" description="Major facilitator superfamily (MFS) profile" evidence="8">
    <location>
        <begin position="48"/>
        <end position="473"/>
    </location>
</feature>
<feature type="transmembrane region" description="Helical" evidence="7">
    <location>
        <begin position="204"/>
        <end position="224"/>
    </location>
</feature>
<protein>
    <recommendedName>
        <fullName evidence="8">Major facilitator superfamily (MFS) profile domain-containing protein</fullName>
    </recommendedName>
</protein>
<keyword evidence="2" id="KW-0813">Transport</keyword>
<dbReference type="EMBL" id="BTSY01000001">
    <property type="protein sequence ID" value="GMT11252.1"/>
    <property type="molecule type" value="Genomic_DNA"/>
</dbReference>
<evidence type="ECO:0000256" key="5">
    <source>
        <dbReference type="ARBA" id="ARBA00023136"/>
    </source>
</evidence>
<dbReference type="AlphaFoldDB" id="A0AAV5UXE3"/>
<evidence type="ECO:0000313" key="10">
    <source>
        <dbReference type="Proteomes" id="UP001432322"/>
    </source>
</evidence>